<evidence type="ECO:0000313" key="2">
    <source>
        <dbReference type="EMBL" id="CAI5766755.1"/>
    </source>
</evidence>
<name>A0AA35JVV4_9SAUR</name>
<keyword evidence="1" id="KW-0812">Transmembrane</keyword>
<gene>
    <name evidence="2" type="ORF">PODLI_1B005360</name>
</gene>
<organism evidence="2 3">
    <name type="scientific">Podarcis lilfordi</name>
    <name type="common">Lilford's wall lizard</name>
    <dbReference type="NCBI Taxonomy" id="74358"/>
    <lineage>
        <taxon>Eukaryota</taxon>
        <taxon>Metazoa</taxon>
        <taxon>Chordata</taxon>
        <taxon>Craniata</taxon>
        <taxon>Vertebrata</taxon>
        <taxon>Euteleostomi</taxon>
        <taxon>Lepidosauria</taxon>
        <taxon>Squamata</taxon>
        <taxon>Bifurcata</taxon>
        <taxon>Unidentata</taxon>
        <taxon>Episquamata</taxon>
        <taxon>Laterata</taxon>
        <taxon>Lacertibaenia</taxon>
        <taxon>Lacertidae</taxon>
        <taxon>Podarcis</taxon>
    </lineage>
</organism>
<keyword evidence="3" id="KW-1185">Reference proteome</keyword>
<dbReference type="Proteomes" id="UP001178461">
    <property type="component" value="Chromosome 2"/>
</dbReference>
<reference evidence="2" key="1">
    <citation type="submission" date="2022-12" db="EMBL/GenBank/DDBJ databases">
        <authorList>
            <person name="Alioto T."/>
            <person name="Alioto T."/>
            <person name="Gomez Garrido J."/>
        </authorList>
    </citation>
    <scope>NUCLEOTIDE SEQUENCE</scope>
</reference>
<feature type="transmembrane region" description="Helical" evidence="1">
    <location>
        <begin position="23"/>
        <end position="42"/>
    </location>
</feature>
<proteinExistence type="predicted"/>
<keyword evidence="1" id="KW-1133">Transmembrane helix</keyword>
<dbReference type="EMBL" id="OX395127">
    <property type="protein sequence ID" value="CAI5766755.1"/>
    <property type="molecule type" value="Genomic_DNA"/>
</dbReference>
<evidence type="ECO:0000313" key="3">
    <source>
        <dbReference type="Proteomes" id="UP001178461"/>
    </source>
</evidence>
<sequence length="50" mass="5601">MIEECQANKAGSSTSCISSRSPAYLLQFALVFCFCIDFLNYVSRNHFSNS</sequence>
<accession>A0AA35JVV4</accession>
<evidence type="ECO:0000256" key="1">
    <source>
        <dbReference type="SAM" id="Phobius"/>
    </source>
</evidence>
<dbReference type="AlphaFoldDB" id="A0AA35JVV4"/>
<protein>
    <submittedName>
        <fullName evidence="2">Uncharacterized protein</fullName>
    </submittedName>
</protein>
<keyword evidence="1" id="KW-0472">Membrane</keyword>